<dbReference type="RefSeq" id="XP_062715175.1">
    <property type="nucleotide sequence ID" value="XM_062859191.1"/>
</dbReference>
<feature type="region of interest" description="Disordered" evidence="1">
    <location>
        <begin position="15"/>
        <end position="41"/>
    </location>
</feature>
<dbReference type="Proteomes" id="UP000069940">
    <property type="component" value="Unassembled WGS sequence"/>
</dbReference>
<feature type="region of interest" description="Disordered" evidence="1">
    <location>
        <begin position="60"/>
        <end position="91"/>
    </location>
</feature>
<evidence type="ECO:0000313" key="3">
    <source>
        <dbReference type="Proteomes" id="UP000069940"/>
    </source>
</evidence>
<dbReference type="EnsemblMetazoa" id="AALFPA23_012430.R17808">
    <property type="protein sequence ID" value="AALFPA23_012430.P17808"/>
    <property type="gene ID" value="AALFPA23_012430"/>
</dbReference>
<evidence type="ECO:0000256" key="1">
    <source>
        <dbReference type="SAM" id="MobiDB-lite"/>
    </source>
</evidence>
<organism evidence="2 3">
    <name type="scientific">Aedes albopictus</name>
    <name type="common">Asian tiger mosquito</name>
    <name type="synonym">Stegomyia albopicta</name>
    <dbReference type="NCBI Taxonomy" id="7160"/>
    <lineage>
        <taxon>Eukaryota</taxon>
        <taxon>Metazoa</taxon>
        <taxon>Ecdysozoa</taxon>
        <taxon>Arthropoda</taxon>
        <taxon>Hexapoda</taxon>
        <taxon>Insecta</taxon>
        <taxon>Pterygota</taxon>
        <taxon>Neoptera</taxon>
        <taxon>Endopterygota</taxon>
        <taxon>Diptera</taxon>
        <taxon>Nematocera</taxon>
        <taxon>Culicoidea</taxon>
        <taxon>Culicidae</taxon>
        <taxon>Culicinae</taxon>
        <taxon>Aedini</taxon>
        <taxon>Aedes</taxon>
        <taxon>Stegomyia</taxon>
    </lineage>
</organism>
<accession>A0ABM1YV69</accession>
<name>A0ABM1YV69_AEDAL</name>
<reference evidence="2" key="2">
    <citation type="submission" date="2025-05" db="UniProtKB">
        <authorList>
            <consortium name="EnsemblMetazoa"/>
        </authorList>
    </citation>
    <scope>IDENTIFICATION</scope>
    <source>
        <strain evidence="2">Foshan</strain>
    </source>
</reference>
<keyword evidence="3" id="KW-1185">Reference proteome</keyword>
<proteinExistence type="predicted"/>
<dbReference type="GeneID" id="115254650"/>
<evidence type="ECO:0000313" key="2">
    <source>
        <dbReference type="EnsemblMetazoa" id="AALFPA23_012430.P17808"/>
    </source>
</evidence>
<sequence length="300" mass="32951">MPRVSKKRRAAILRCSQRKKRAADNHPDQIRTSAAPVDPDLLAIEQPDGSIEDDYLEYETPSLPSFLPDSDSEPNIPLPPDDADDTPSNERLDAHANSIANLPPTDYDQLSLPELPSVDMFEVLWSENNPLDFSDDLPIEPSSVPSGFVCTDTPYDDNFIDDWHALRDTPLLQNDGGVDGKSASSFDAEFSRDVRVEPVLATTLDSKHPSPCVSPCSISSRIQVDETGEGVYTQLEHVSSTTSMEVLANSTMIQSSSHSNLALGKFFKLLFYSRGSQTISSNDSLIMQFCDPSASHQSCK</sequence>
<reference evidence="3" key="1">
    <citation type="journal article" date="2015" name="Proc. Natl. Acad. Sci. U.S.A.">
        <title>Genome sequence of the Asian Tiger mosquito, Aedes albopictus, reveals insights into its biology, genetics, and evolution.</title>
        <authorList>
            <person name="Chen X.G."/>
            <person name="Jiang X."/>
            <person name="Gu J."/>
            <person name="Xu M."/>
            <person name="Wu Y."/>
            <person name="Deng Y."/>
            <person name="Zhang C."/>
            <person name="Bonizzoni M."/>
            <person name="Dermauw W."/>
            <person name="Vontas J."/>
            <person name="Armbruster P."/>
            <person name="Huang X."/>
            <person name="Yang Y."/>
            <person name="Zhang H."/>
            <person name="He W."/>
            <person name="Peng H."/>
            <person name="Liu Y."/>
            <person name="Wu K."/>
            <person name="Chen J."/>
            <person name="Lirakis M."/>
            <person name="Topalis P."/>
            <person name="Van Leeuwen T."/>
            <person name="Hall A.B."/>
            <person name="Jiang X."/>
            <person name="Thorpe C."/>
            <person name="Mueller R.L."/>
            <person name="Sun C."/>
            <person name="Waterhouse R.M."/>
            <person name="Yan G."/>
            <person name="Tu Z.J."/>
            <person name="Fang X."/>
            <person name="James A.A."/>
        </authorList>
    </citation>
    <scope>NUCLEOTIDE SEQUENCE [LARGE SCALE GENOMIC DNA]</scope>
    <source>
        <strain evidence="3">Foshan</strain>
    </source>
</reference>
<protein>
    <submittedName>
        <fullName evidence="2">Uncharacterized protein</fullName>
    </submittedName>
</protein>